<dbReference type="Proteomes" id="UP000322000">
    <property type="component" value="Unplaced"/>
</dbReference>
<organism evidence="1 2">
    <name type="scientific">Trichoplusia ni</name>
    <name type="common">Cabbage looper</name>
    <dbReference type="NCBI Taxonomy" id="7111"/>
    <lineage>
        <taxon>Eukaryota</taxon>
        <taxon>Metazoa</taxon>
        <taxon>Ecdysozoa</taxon>
        <taxon>Arthropoda</taxon>
        <taxon>Hexapoda</taxon>
        <taxon>Insecta</taxon>
        <taxon>Pterygota</taxon>
        <taxon>Neoptera</taxon>
        <taxon>Endopterygota</taxon>
        <taxon>Lepidoptera</taxon>
        <taxon>Glossata</taxon>
        <taxon>Ditrysia</taxon>
        <taxon>Noctuoidea</taxon>
        <taxon>Noctuidae</taxon>
        <taxon>Plusiinae</taxon>
        <taxon>Trichoplusia</taxon>
    </lineage>
</organism>
<accession>A0A7E5WYF2</accession>
<dbReference type="KEGG" id="tnl:113507228"/>
<evidence type="ECO:0000313" key="1">
    <source>
        <dbReference type="Proteomes" id="UP000322000"/>
    </source>
</evidence>
<dbReference type="GeneID" id="113507228"/>
<dbReference type="AlphaFoldDB" id="A0A7E5WYF2"/>
<dbReference type="RefSeq" id="XP_026745903.1">
    <property type="nucleotide sequence ID" value="XM_026890102.1"/>
</dbReference>
<name>A0A7E5WYF2_TRINI</name>
<dbReference type="InParanoid" id="A0A7E5WYF2"/>
<dbReference type="OrthoDB" id="7489964at2759"/>
<keyword evidence="1" id="KW-1185">Reference proteome</keyword>
<gene>
    <name evidence="2" type="primary">LOC113507228</name>
</gene>
<reference evidence="2" key="1">
    <citation type="submission" date="2025-08" db="UniProtKB">
        <authorList>
            <consortium name="RefSeq"/>
        </authorList>
    </citation>
    <scope>IDENTIFICATION</scope>
</reference>
<evidence type="ECO:0000313" key="2">
    <source>
        <dbReference type="RefSeq" id="XP_026745903.1"/>
    </source>
</evidence>
<sequence length="101" mass="11331">MDSTPSKNKAMSKDEIHCLVELVEANKIIISKEANASTNRLKDGTIPRQKDQLKSKWDNLKKAAPKRAQQIRMNHLKTGGGKPDYTPPDETLSRVLIGFNM</sequence>
<proteinExistence type="predicted"/>
<protein>
    <submittedName>
        <fullName evidence="2">Uncharacterized protein LOC113507228</fullName>
    </submittedName>
</protein>